<feature type="compositionally biased region" description="Pro residues" evidence="5">
    <location>
        <begin position="18"/>
        <end position="32"/>
    </location>
</feature>
<dbReference type="InterPro" id="IPR004864">
    <property type="entry name" value="LEA_2"/>
</dbReference>
<dbReference type="GO" id="GO:0005886">
    <property type="term" value="C:plasma membrane"/>
    <property type="evidence" value="ECO:0007669"/>
    <property type="project" value="TreeGrafter"/>
</dbReference>
<keyword evidence="4 6" id="KW-0472">Membrane</keyword>
<dbReference type="Gramene" id="OIW04157">
    <property type="protein sequence ID" value="OIW04157"/>
    <property type="gene ID" value="TanjilG_00717"/>
</dbReference>
<keyword evidence="2 6" id="KW-0812">Transmembrane</keyword>
<dbReference type="KEGG" id="lang:109356797"/>
<keyword evidence="3 6" id="KW-1133">Transmembrane helix</keyword>
<dbReference type="AlphaFoldDB" id="A0A4P1R7D7"/>
<dbReference type="EMBL" id="CM007369">
    <property type="protein sequence ID" value="OIW04157.1"/>
    <property type="molecule type" value="Genomic_DNA"/>
</dbReference>
<evidence type="ECO:0000256" key="3">
    <source>
        <dbReference type="ARBA" id="ARBA00022989"/>
    </source>
</evidence>
<reference evidence="8 9" key="1">
    <citation type="journal article" date="2017" name="Plant Biotechnol. J.">
        <title>A comprehensive draft genome sequence for lupin (Lupinus angustifolius), an emerging health food: insights into plant-microbe interactions and legume evolution.</title>
        <authorList>
            <person name="Hane J.K."/>
            <person name="Ming Y."/>
            <person name="Kamphuis L.G."/>
            <person name="Nelson M.N."/>
            <person name="Garg G."/>
            <person name="Atkins C.A."/>
            <person name="Bayer P.E."/>
            <person name="Bravo A."/>
            <person name="Bringans S."/>
            <person name="Cannon S."/>
            <person name="Edwards D."/>
            <person name="Foley R."/>
            <person name="Gao L.L."/>
            <person name="Harrison M.J."/>
            <person name="Huang W."/>
            <person name="Hurgobin B."/>
            <person name="Li S."/>
            <person name="Liu C.W."/>
            <person name="McGrath A."/>
            <person name="Morahan G."/>
            <person name="Murray J."/>
            <person name="Weller J."/>
            <person name="Jian J."/>
            <person name="Singh K.B."/>
        </authorList>
    </citation>
    <scope>NUCLEOTIDE SEQUENCE [LARGE SCALE GENOMIC DNA]</scope>
    <source>
        <strain evidence="9">cv. Tanjil</strain>
        <tissue evidence="8">Whole plant</tissue>
    </source>
</reference>
<dbReference type="Proteomes" id="UP000188354">
    <property type="component" value="Chromosome LG09"/>
</dbReference>
<feature type="domain" description="Late embryogenesis abundant protein LEA-2 subgroup" evidence="7">
    <location>
        <begin position="128"/>
        <end position="231"/>
    </location>
</feature>
<dbReference type="GO" id="GO:0098542">
    <property type="term" value="P:defense response to other organism"/>
    <property type="evidence" value="ECO:0007669"/>
    <property type="project" value="InterPro"/>
</dbReference>
<dbReference type="Pfam" id="PF03168">
    <property type="entry name" value="LEA_2"/>
    <property type="match status" value="1"/>
</dbReference>
<evidence type="ECO:0000256" key="1">
    <source>
        <dbReference type="ARBA" id="ARBA00004167"/>
    </source>
</evidence>
<evidence type="ECO:0000256" key="4">
    <source>
        <dbReference type="ARBA" id="ARBA00023136"/>
    </source>
</evidence>
<comment type="subcellular location">
    <subcellularLocation>
        <location evidence="1">Membrane</location>
        <topology evidence="1">Single-pass membrane protein</topology>
    </subcellularLocation>
</comment>
<name>A0A4P1R7D7_LUPAN</name>
<evidence type="ECO:0000313" key="8">
    <source>
        <dbReference type="EMBL" id="OIW04157.1"/>
    </source>
</evidence>
<dbReference type="InterPro" id="IPR044839">
    <property type="entry name" value="NDR1-like"/>
</dbReference>
<dbReference type="Gene3D" id="2.60.40.1820">
    <property type="match status" value="1"/>
</dbReference>
<evidence type="ECO:0000256" key="6">
    <source>
        <dbReference type="SAM" id="Phobius"/>
    </source>
</evidence>
<dbReference type="PANTHER" id="PTHR31234">
    <property type="entry name" value="LATE EMBRYOGENESIS ABUNDANT (LEA) HYDROXYPROLINE-RICH GLYCOPROTEIN FAMILY"/>
    <property type="match status" value="1"/>
</dbReference>
<proteinExistence type="predicted"/>
<accession>A0A4P1R7D7</accession>
<dbReference type="PANTHER" id="PTHR31234:SF72">
    <property type="entry name" value="NDR1_HIN1-LIKE PROTEIN 6"/>
    <property type="match status" value="1"/>
</dbReference>
<dbReference type="OrthoDB" id="1849707at2759"/>
<dbReference type="STRING" id="3871.A0A4P1R7D7"/>
<keyword evidence="9" id="KW-1185">Reference proteome</keyword>
<gene>
    <name evidence="8" type="ORF">TanjilG_00717</name>
</gene>
<evidence type="ECO:0000259" key="7">
    <source>
        <dbReference type="Pfam" id="PF03168"/>
    </source>
</evidence>
<evidence type="ECO:0000256" key="5">
    <source>
        <dbReference type="SAM" id="MobiDB-lite"/>
    </source>
</evidence>
<protein>
    <recommendedName>
        <fullName evidence="7">Late embryogenesis abundant protein LEA-2 subgroup domain-containing protein</fullName>
    </recommendedName>
</protein>
<organism evidence="8 9">
    <name type="scientific">Lupinus angustifolius</name>
    <name type="common">Narrow-leaved blue lupine</name>
    <dbReference type="NCBI Taxonomy" id="3871"/>
    <lineage>
        <taxon>Eukaryota</taxon>
        <taxon>Viridiplantae</taxon>
        <taxon>Streptophyta</taxon>
        <taxon>Embryophyta</taxon>
        <taxon>Tracheophyta</taxon>
        <taxon>Spermatophyta</taxon>
        <taxon>Magnoliopsida</taxon>
        <taxon>eudicotyledons</taxon>
        <taxon>Gunneridae</taxon>
        <taxon>Pentapetalae</taxon>
        <taxon>rosids</taxon>
        <taxon>fabids</taxon>
        <taxon>Fabales</taxon>
        <taxon>Fabaceae</taxon>
        <taxon>Papilionoideae</taxon>
        <taxon>50 kb inversion clade</taxon>
        <taxon>genistoids sensu lato</taxon>
        <taxon>core genistoids</taxon>
        <taxon>Genisteae</taxon>
        <taxon>Lupinus</taxon>
    </lineage>
</organism>
<feature type="region of interest" description="Disordered" evidence="5">
    <location>
        <begin position="1"/>
        <end position="35"/>
    </location>
</feature>
<sequence length="261" mass="29630">MGDRVDHPPDSALISPQPESPPSRPPTKPASAPPRTYVVKIPKDQVYRVPPPENAQKFNQLATPNTHRCRCHWCFWFTGILFTLISLLALTAAIFYLVVRPKALEYSIDSIDIRGFNMTSISPEFHVTFRANNPNRKIGFHYEKNSSVEIYFKDVMLCNGVLPEFYQPSNNLTVFKTTLQGNVIKLRSREETEMVKVQSREKVPLTVKLIAPLKITVGFVKTGKITVKVDCDVTVDKLAPGAKIVSMHCYYRAYVLWAFKI</sequence>
<evidence type="ECO:0000256" key="2">
    <source>
        <dbReference type="ARBA" id="ARBA00022692"/>
    </source>
</evidence>
<evidence type="ECO:0000313" key="9">
    <source>
        <dbReference type="Proteomes" id="UP000188354"/>
    </source>
</evidence>
<feature type="transmembrane region" description="Helical" evidence="6">
    <location>
        <begin position="75"/>
        <end position="99"/>
    </location>
</feature>